<dbReference type="PANTHER" id="PTHR24113">
    <property type="entry name" value="RAN GTPASE-ACTIVATING PROTEIN 1"/>
    <property type="match status" value="1"/>
</dbReference>
<keyword evidence="6" id="KW-1185">Reference proteome</keyword>
<keyword evidence="3" id="KW-0677">Repeat</keyword>
<dbReference type="InterPro" id="IPR032675">
    <property type="entry name" value="LRR_dom_sf"/>
</dbReference>
<dbReference type="InterPro" id="IPR027038">
    <property type="entry name" value="RanGap"/>
</dbReference>
<dbReference type="Pfam" id="PF13516">
    <property type="entry name" value="LRR_6"/>
    <property type="match status" value="2"/>
</dbReference>
<organism evidence="5 6">
    <name type="scientific">Durusdinium trenchii</name>
    <dbReference type="NCBI Taxonomy" id="1381693"/>
    <lineage>
        <taxon>Eukaryota</taxon>
        <taxon>Sar</taxon>
        <taxon>Alveolata</taxon>
        <taxon>Dinophyceae</taxon>
        <taxon>Suessiales</taxon>
        <taxon>Symbiodiniaceae</taxon>
        <taxon>Durusdinium</taxon>
    </lineage>
</organism>
<evidence type="ECO:0000313" key="5">
    <source>
        <dbReference type="EMBL" id="CAK8985166.1"/>
    </source>
</evidence>
<dbReference type="InterPro" id="IPR011009">
    <property type="entry name" value="Kinase-like_dom_sf"/>
</dbReference>
<dbReference type="Gene3D" id="3.80.10.10">
    <property type="entry name" value="Ribonuclease Inhibitor"/>
    <property type="match status" value="1"/>
</dbReference>
<protein>
    <submittedName>
        <fullName evidence="5">Protein NLRC5</fullName>
    </submittedName>
</protein>
<dbReference type="SUPFAM" id="SSF52047">
    <property type="entry name" value="RNI-like"/>
    <property type="match status" value="1"/>
</dbReference>
<proteinExistence type="predicted"/>
<keyword evidence="1" id="KW-0343">GTPase activation</keyword>
<sequence length="731" mass="80520">MTSLDRSWLAQPLRLAKTTAISLPQKDMGDDATALLAALTLRCCQLCTLRLAGNGIGDAGAGCLAESLKLLAPLKTLDLSDNRLTATGAAQVTRSFFRALTEQLPARPRILDLSKNPLQDHGVASVARGIPKGALSTVKDVILRLRAVGCSSATSLPELCSHTFCGLDLSSNALGDAGTHGATAPGGAENTDTWAIRIESGNGSFDPQCLTPLVRLLEPRALVRSHVVHWHARAVGVRKTAWLLEGEGEEGWMIKEISCKRRCCNIPTALENCDSLIQKFPNLLLDETLAFPHSCVELQTPSGEHTNDLLISRRCPGVQLCRFFSDLDLRLVENQEHLERVAAKVGELLADFHARYSDPLTGEATYHTDFHPSNVLYEPQSDTLTFIDLDGMGSSGISDDVEKFERLLWTFSAERYASAFRLKYMALAKPLAKPQRSSTKSTAASSEDLYPPTATVVTRRLPRGESFKCLSSLAIPSSSGFNPRGRNLVTLAWLISPSEKMTEPRVRTAKKKAWMLYQNGQKECWYLQQVASNVDASLLEKRCRAFVRIFPHVLADECLAFPHSMIPLQMGSKNCGHLLVANGPCNTTLEQYFLECQDNRDKVLEELLPRVGEKLAKTLDKYRSNELIQLKPSGVLYDAQREIITFADFAWGDEGSDGMNVLDRLCDSLKSFADDRHLQKLRMGFARVQRSRQRGAFQKACFGNRSPPHSDSEGSSSSSSDEETSGLCRTM</sequence>
<gene>
    <name evidence="5" type="ORF">SCF082_LOCUS42</name>
</gene>
<dbReference type="SMART" id="SM00368">
    <property type="entry name" value="LRR_RI"/>
    <property type="match status" value="3"/>
</dbReference>
<dbReference type="InterPro" id="IPR001611">
    <property type="entry name" value="Leu-rich_rpt"/>
</dbReference>
<dbReference type="SUPFAM" id="SSF56112">
    <property type="entry name" value="Protein kinase-like (PK-like)"/>
    <property type="match status" value="1"/>
</dbReference>
<evidence type="ECO:0000256" key="2">
    <source>
        <dbReference type="ARBA" id="ARBA00022614"/>
    </source>
</evidence>
<dbReference type="Proteomes" id="UP001642464">
    <property type="component" value="Unassembled WGS sequence"/>
</dbReference>
<comment type="caution">
    <text evidence="5">The sequence shown here is derived from an EMBL/GenBank/DDBJ whole genome shotgun (WGS) entry which is preliminary data.</text>
</comment>
<accession>A0ABP0H4M2</accession>
<name>A0ABP0H4M2_9DINO</name>
<dbReference type="PANTHER" id="PTHR24113:SF12">
    <property type="entry name" value="RAN GTPASE-ACTIVATING PROTEIN 1"/>
    <property type="match status" value="1"/>
</dbReference>
<evidence type="ECO:0000256" key="3">
    <source>
        <dbReference type="ARBA" id="ARBA00022737"/>
    </source>
</evidence>
<reference evidence="5 6" key="1">
    <citation type="submission" date="2024-02" db="EMBL/GenBank/DDBJ databases">
        <authorList>
            <person name="Chen Y."/>
            <person name="Shah S."/>
            <person name="Dougan E. K."/>
            <person name="Thang M."/>
            <person name="Chan C."/>
        </authorList>
    </citation>
    <scope>NUCLEOTIDE SEQUENCE [LARGE SCALE GENOMIC DNA]</scope>
</reference>
<keyword evidence="2" id="KW-0433">Leucine-rich repeat</keyword>
<evidence type="ECO:0000256" key="1">
    <source>
        <dbReference type="ARBA" id="ARBA00022468"/>
    </source>
</evidence>
<evidence type="ECO:0000313" key="6">
    <source>
        <dbReference type="Proteomes" id="UP001642464"/>
    </source>
</evidence>
<feature type="region of interest" description="Disordered" evidence="4">
    <location>
        <begin position="698"/>
        <end position="731"/>
    </location>
</feature>
<dbReference type="EMBL" id="CAXAMM010000001">
    <property type="protein sequence ID" value="CAK8985166.1"/>
    <property type="molecule type" value="Genomic_DNA"/>
</dbReference>
<evidence type="ECO:0000256" key="4">
    <source>
        <dbReference type="SAM" id="MobiDB-lite"/>
    </source>
</evidence>